<evidence type="ECO:0000256" key="1">
    <source>
        <dbReference type="ARBA" id="ARBA00008239"/>
    </source>
</evidence>
<dbReference type="SUPFAM" id="SSF54211">
    <property type="entry name" value="Ribosomal protein S5 domain 2-like"/>
    <property type="match status" value="1"/>
</dbReference>
<evidence type="ECO:0000256" key="2">
    <source>
        <dbReference type="ARBA" id="ARBA00023186"/>
    </source>
</evidence>
<feature type="non-terminal residue" evidence="3">
    <location>
        <position position="299"/>
    </location>
</feature>
<name>A0ABV2APF2_9EUKA</name>
<dbReference type="Gene3D" id="3.40.50.11260">
    <property type="match status" value="1"/>
</dbReference>
<sequence>MNMEGALWLKDPKSVSEIRHSEFYKNMTNAYDSPMLHIHFRKDYPIALNSILYIPKYHSEKYGNARMKPGVSLYSKKVLIQKNSTELLPDWMRFVKGVADSEDLNLNISRDSTQSKSTLSRIGSILTKTLIARLKETIKNDPTKYEQFYEEYALFLKEGVCTDSENKDALAPLLKFDSSKIDNKSKKKLEDKNDDLKSSESSKEKISSLKEKISGRTFDDYVGAMDGQQTKIYYLVTSNRSAAENSPYFESFKKKGREVLFLYTPIDEFVMQGLGSYKNRKLVSIESAKLDEEDMDQFD</sequence>
<organism evidence="3 4">
    <name type="scientific">Bonamia ostreae</name>
    <dbReference type="NCBI Taxonomy" id="126728"/>
    <lineage>
        <taxon>Eukaryota</taxon>
        <taxon>Sar</taxon>
        <taxon>Rhizaria</taxon>
        <taxon>Endomyxa</taxon>
        <taxon>Ascetosporea</taxon>
        <taxon>Haplosporida</taxon>
        <taxon>Bonamia</taxon>
    </lineage>
</organism>
<dbReference type="InterPro" id="IPR001404">
    <property type="entry name" value="Hsp90_fam"/>
</dbReference>
<dbReference type="InterPro" id="IPR020568">
    <property type="entry name" value="Ribosomal_Su5_D2-typ_SF"/>
</dbReference>
<reference evidence="3 4" key="1">
    <citation type="journal article" date="2024" name="BMC Biol.">
        <title>Comparative genomics of Ascetosporea gives new insight into the evolutionary basis for animal parasitism in Rhizaria.</title>
        <authorList>
            <person name="Hiltunen Thoren M."/>
            <person name="Onut-Brannstrom I."/>
            <person name="Alfjorden A."/>
            <person name="Peckova H."/>
            <person name="Swords F."/>
            <person name="Hooper C."/>
            <person name="Holzer A.S."/>
            <person name="Bass D."/>
            <person name="Burki F."/>
        </authorList>
    </citation>
    <scope>NUCLEOTIDE SEQUENCE [LARGE SCALE GENOMIC DNA]</scope>
    <source>
        <strain evidence="3">20-A016</strain>
    </source>
</reference>
<keyword evidence="4" id="KW-1185">Reference proteome</keyword>
<dbReference type="Proteomes" id="UP001439008">
    <property type="component" value="Unassembled WGS sequence"/>
</dbReference>
<comment type="similarity">
    <text evidence="1">Belongs to the heat shock protein 90 family.</text>
</comment>
<dbReference type="Pfam" id="PF00183">
    <property type="entry name" value="HSP90"/>
    <property type="match status" value="2"/>
</dbReference>
<evidence type="ECO:0000313" key="3">
    <source>
        <dbReference type="EMBL" id="MES1921557.1"/>
    </source>
</evidence>
<accession>A0ABV2APF2</accession>
<proteinExistence type="inferred from homology"/>
<evidence type="ECO:0000313" key="4">
    <source>
        <dbReference type="Proteomes" id="UP001439008"/>
    </source>
</evidence>
<dbReference type="PANTHER" id="PTHR11528">
    <property type="entry name" value="HEAT SHOCK PROTEIN 90 FAMILY MEMBER"/>
    <property type="match status" value="1"/>
</dbReference>
<protein>
    <recommendedName>
        <fullName evidence="5">Heat shock protein 90</fullName>
    </recommendedName>
</protein>
<comment type="caution">
    <text evidence="3">The sequence shown here is derived from an EMBL/GenBank/DDBJ whole genome shotgun (WGS) entry which is preliminary data.</text>
</comment>
<dbReference type="EMBL" id="JBDODL010001479">
    <property type="protein sequence ID" value="MES1921557.1"/>
    <property type="molecule type" value="Genomic_DNA"/>
</dbReference>
<keyword evidence="2" id="KW-0143">Chaperone</keyword>
<gene>
    <name evidence="3" type="ORF">MHBO_003086</name>
</gene>
<evidence type="ECO:0008006" key="5">
    <source>
        <dbReference type="Google" id="ProtNLM"/>
    </source>
</evidence>
<dbReference type="Gene3D" id="3.30.230.80">
    <property type="match status" value="1"/>
</dbReference>